<comment type="cofactor">
    <cofactor evidence="1">
        <name>Zn(2+)</name>
        <dbReference type="ChEBI" id="CHEBI:29105"/>
    </cofactor>
</comment>
<evidence type="ECO:0000256" key="5">
    <source>
        <dbReference type="ARBA" id="ARBA00022490"/>
    </source>
</evidence>
<dbReference type="Pfam" id="PF09190">
    <property type="entry name" value="DALR_2"/>
    <property type="match status" value="1"/>
</dbReference>
<keyword evidence="7" id="KW-0479">Metal-binding</keyword>
<feature type="coiled-coil region" evidence="14">
    <location>
        <begin position="704"/>
        <end position="740"/>
    </location>
</feature>
<keyword evidence="8" id="KW-0547">Nucleotide-binding</keyword>
<sequence>MSIERVWQPPCGCPADPCDSAQPQLVLYNSLVDRKVPFVPAAGPQSKQITWYTCGPTVYDSAHVGHARNYLSFDIVRRVLEDYFGYNCLYIMNVTDVDDKIILRARRNHLLASYRDAARDPAQVFADASAALAAAVDKQRGKVAEAEAALAEAAADSSSAAEKRREELSTNVAQEQMLLGKQMAAAAALESAGAAAAIEKQLEIAGDALAEALDRQLGATVTDPAIFRAHAAKYEAEFLEDLAALGCRLPAVLTRVSEYIPEIVQYVEQIVANGMGYEANGSVYFDTQAFRAGGHTYGKLNPWAVGAAALAGEAADATGEKRHPSDFALWKAAKPGEPFWDSPWGKGRPGWHIECSAMASAVAGDKLDIHTGGEDLRFPHHDNELAQAEAYYHACGCQQWVNYFLHSGHLGIEGLKMSKSLKNFITIRQALESFTPRQLRLMFALQPWEKKMNYGEQAKEEMRAKEALLKNFFANVDVVLRTQKVAATSQRWEEEERQLQRELDGAQRRVHEALCDNINTQAAMGALCDLVKAANIYLAARQDAAGPPPQPFLLRAAAAFTTRILSVFGLAPSPGDFLGFADPAVAANDDAMHAVLDGLCAFRDSVRALAKAKAPAAEVAAACQGIPSEEAQQAGASGRPKEMLAALSTFQAEIAGLAAAGAPPGEVLAACDRVRDDTLVDLGIRLEDKPDGSSVWKPEDPAVLRQEQEERRRAAAEARGKKLRGQLDNKRKELDKFEKLAALPSIPEALADKYRFDGAGEPSHDKEGAALEGKALDKAKKEVEKQKKVRAPLEKKLAEDPQFLSALAADIAALSAELAALGVAENGSA</sequence>
<keyword evidence="11" id="KW-0648">Protein biosynthesis</keyword>
<evidence type="ECO:0000256" key="1">
    <source>
        <dbReference type="ARBA" id="ARBA00001947"/>
    </source>
</evidence>
<dbReference type="InterPro" id="IPR009080">
    <property type="entry name" value="tRNAsynth_Ia_anticodon-bd"/>
</dbReference>
<dbReference type="EC" id="6.1.1.16" evidence="4"/>
<accession>A0AAD5DMH6</accession>
<comment type="subcellular location">
    <subcellularLocation>
        <location evidence="2">Cytoplasm</location>
    </subcellularLocation>
</comment>
<proteinExistence type="inferred from homology"/>
<dbReference type="HAMAP" id="MF_00041">
    <property type="entry name" value="Cys_tRNA_synth"/>
    <property type="match status" value="1"/>
</dbReference>
<comment type="caution">
    <text evidence="17">The sequence shown here is derived from an EMBL/GenBank/DDBJ whole genome shotgun (WGS) entry which is preliminary data.</text>
</comment>
<dbReference type="NCBIfam" id="TIGR00435">
    <property type="entry name" value="cysS"/>
    <property type="match status" value="1"/>
</dbReference>
<name>A0AAD5DMH6_9CHLO</name>
<dbReference type="SUPFAM" id="SSF47323">
    <property type="entry name" value="Anticodon-binding domain of a subclass of class I aminoacyl-tRNA synthetases"/>
    <property type="match status" value="1"/>
</dbReference>
<gene>
    <name evidence="17" type="ORF">COHA_009087</name>
</gene>
<dbReference type="GO" id="GO:0006423">
    <property type="term" value="P:cysteinyl-tRNA aminoacylation"/>
    <property type="evidence" value="ECO:0007669"/>
    <property type="project" value="InterPro"/>
</dbReference>
<evidence type="ECO:0000256" key="12">
    <source>
        <dbReference type="ARBA" id="ARBA00023146"/>
    </source>
</evidence>
<feature type="domain" description="Cysteinyl-tRNA synthetase class Ia DALR" evidence="16">
    <location>
        <begin position="509"/>
        <end position="578"/>
    </location>
</feature>
<reference evidence="17" key="1">
    <citation type="submission" date="2020-11" db="EMBL/GenBank/DDBJ databases">
        <title>Chlorella ohadii genome sequencing and assembly.</title>
        <authorList>
            <person name="Murik O."/>
            <person name="Treves H."/>
            <person name="Kedem I."/>
            <person name="Shotland Y."/>
            <person name="Kaplan A."/>
        </authorList>
    </citation>
    <scope>NUCLEOTIDE SEQUENCE</scope>
    <source>
        <strain evidence="17">1</strain>
    </source>
</reference>
<evidence type="ECO:0000256" key="8">
    <source>
        <dbReference type="ARBA" id="ARBA00022741"/>
    </source>
</evidence>
<dbReference type="InterPro" id="IPR032678">
    <property type="entry name" value="tRNA-synt_1_cat_dom"/>
</dbReference>
<dbReference type="EMBL" id="JADXDR010000165">
    <property type="protein sequence ID" value="KAI7837089.1"/>
    <property type="molecule type" value="Genomic_DNA"/>
</dbReference>
<evidence type="ECO:0000256" key="10">
    <source>
        <dbReference type="ARBA" id="ARBA00022840"/>
    </source>
</evidence>
<dbReference type="InterPro" id="IPR024909">
    <property type="entry name" value="Cys-tRNA/MSH_ligase"/>
</dbReference>
<dbReference type="Pfam" id="PF01406">
    <property type="entry name" value="tRNA-synt_1e"/>
    <property type="match status" value="1"/>
</dbReference>
<evidence type="ECO:0000256" key="4">
    <source>
        <dbReference type="ARBA" id="ARBA00012832"/>
    </source>
</evidence>
<dbReference type="Proteomes" id="UP001205105">
    <property type="component" value="Unassembled WGS sequence"/>
</dbReference>
<evidence type="ECO:0000256" key="13">
    <source>
        <dbReference type="ARBA" id="ARBA00031499"/>
    </source>
</evidence>
<comment type="similarity">
    <text evidence="3">Belongs to the class-I aminoacyl-tRNA synthetase family.</text>
</comment>
<dbReference type="GO" id="GO:0005524">
    <property type="term" value="F:ATP binding"/>
    <property type="evidence" value="ECO:0007669"/>
    <property type="project" value="UniProtKB-KW"/>
</dbReference>
<evidence type="ECO:0000313" key="18">
    <source>
        <dbReference type="Proteomes" id="UP001205105"/>
    </source>
</evidence>
<evidence type="ECO:0000256" key="6">
    <source>
        <dbReference type="ARBA" id="ARBA00022598"/>
    </source>
</evidence>
<dbReference type="InterPro" id="IPR014729">
    <property type="entry name" value="Rossmann-like_a/b/a_fold"/>
</dbReference>
<evidence type="ECO:0000259" key="16">
    <source>
        <dbReference type="SMART" id="SM00840"/>
    </source>
</evidence>
<evidence type="ECO:0000313" key="17">
    <source>
        <dbReference type="EMBL" id="KAI7837089.1"/>
    </source>
</evidence>
<dbReference type="AlphaFoldDB" id="A0AAD5DMH6"/>
<protein>
    <recommendedName>
        <fullName evidence="4">cysteine--tRNA ligase</fullName>
        <ecNumber evidence="4">6.1.1.16</ecNumber>
    </recommendedName>
    <alternativeName>
        <fullName evidence="13">Cysteinyl-tRNA synthetase</fullName>
    </alternativeName>
</protein>
<evidence type="ECO:0000256" key="11">
    <source>
        <dbReference type="ARBA" id="ARBA00022917"/>
    </source>
</evidence>
<feature type="coiled-coil region" evidence="14">
    <location>
        <begin position="489"/>
        <end position="516"/>
    </location>
</feature>
<dbReference type="GO" id="GO:0046872">
    <property type="term" value="F:metal ion binding"/>
    <property type="evidence" value="ECO:0007669"/>
    <property type="project" value="UniProtKB-KW"/>
</dbReference>
<evidence type="ECO:0000256" key="15">
    <source>
        <dbReference type="SAM" id="MobiDB-lite"/>
    </source>
</evidence>
<dbReference type="SUPFAM" id="SSF52374">
    <property type="entry name" value="Nucleotidylyl transferase"/>
    <property type="match status" value="1"/>
</dbReference>
<evidence type="ECO:0000256" key="2">
    <source>
        <dbReference type="ARBA" id="ARBA00004496"/>
    </source>
</evidence>
<keyword evidence="14" id="KW-0175">Coiled coil</keyword>
<dbReference type="Gene3D" id="1.20.120.1910">
    <property type="entry name" value="Cysteine-tRNA ligase, C-terminal anti-codon recognition domain"/>
    <property type="match status" value="1"/>
</dbReference>
<organism evidence="17 18">
    <name type="scientific">Chlorella ohadii</name>
    <dbReference type="NCBI Taxonomy" id="2649997"/>
    <lineage>
        <taxon>Eukaryota</taxon>
        <taxon>Viridiplantae</taxon>
        <taxon>Chlorophyta</taxon>
        <taxon>core chlorophytes</taxon>
        <taxon>Trebouxiophyceae</taxon>
        <taxon>Chlorellales</taxon>
        <taxon>Chlorellaceae</taxon>
        <taxon>Chlorella clade</taxon>
        <taxon>Chlorella</taxon>
    </lineage>
</organism>
<dbReference type="GO" id="GO:0005737">
    <property type="term" value="C:cytoplasm"/>
    <property type="evidence" value="ECO:0007669"/>
    <property type="project" value="UniProtKB-SubCell"/>
</dbReference>
<dbReference type="SMART" id="SM00840">
    <property type="entry name" value="DALR_2"/>
    <property type="match status" value="1"/>
</dbReference>
<keyword evidence="10" id="KW-0067">ATP-binding</keyword>
<dbReference type="PANTHER" id="PTHR10890">
    <property type="entry name" value="CYSTEINYL-TRNA SYNTHETASE"/>
    <property type="match status" value="1"/>
</dbReference>
<evidence type="ECO:0000256" key="3">
    <source>
        <dbReference type="ARBA" id="ARBA00005594"/>
    </source>
</evidence>
<dbReference type="Gene3D" id="3.40.50.620">
    <property type="entry name" value="HUPs"/>
    <property type="match status" value="2"/>
</dbReference>
<keyword evidence="18" id="KW-1185">Reference proteome</keyword>
<dbReference type="GO" id="GO:0004817">
    <property type="term" value="F:cysteine-tRNA ligase activity"/>
    <property type="evidence" value="ECO:0007669"/>
    <property type="project" value="UniProtKB-EC"/>
</dbReference>
<evidence type="ECO:0000256" key="7">
    <source>
        <dbReference type="ARBA" id="ARBA00022723"/>
    </source>
</evidence>
<keyword evidence="5" id="KW-0963">Cytoplasm</keyword>
<dbReference type="CDD" id="cd00672">
    <property type="entry name" value="CysRS_core"/>
    <property type="match status" value="1"/>
</dbReference>
<dbReference type="PRINTS" id="PR00983">
    <property type="entry name" value="TRNASYNTHCYS"/>
</dbReference>
<keyword evidence="9" id="KW-0862">Zinc</keyword>
<dbReference type="PANTHER" id="PTHR10890:SF3">
    <property type="entry name" value="CYSTEINE--TRNA LIGASE, CYTOPLASMIC"/>
    <property type="match status" value="1"/>
</dbReference>
<keyword evidence="12" id="KW-0030">Aminoacyl-tRNA synthetase</keyword>
<evidence type="ECO:0000256" key="9">
    <source>
        <dbReference type="ARBA" id="ARBA00022833"/>
    </source>
</evidence>
<keyword evidence="6" id="KW-0436">Ligase</keyword>
<dbReference type="InterPro" id="IPR015803">
    <property type="entry name" value="Cys-tRNA-ligase"/>
</dbReference>
<feature type="region of interest" description="Disordered" evidence="15">
    <location>
        <begin position="757"/>
        <end position="790"/>
    </location>
</feature>
<dbReference type="InterPro" id="IPR015273">
    <property type="entry name" value="Cys-tRNA-synt_Ia_DALR"/>
</dbReference>
<evidence type="ECO:0000256" key="14">
    <source>
        <dbReference type="SAM" id="Coils"/>
    </source>
</evidence>